<dbReference type="PROSITE" id="PS00934">
    <property type="entry name" value="GLYOXALASE_I_1"/>
    <property type="match status" value="1"/>
</dbReference>
<dbReference type="Gene3D" id="3.10.180.10">
    <property type="entry name" value="2,3-Dihydroxybiphenyl 1,2-Dioxygenase, domain 1"/>
    <property type="match status" value="2"/>
</dbReference>
<evidence type="ECO:0000256" key="1">
    <source>
        <dbReference type="ARBA" id="ARBA00022723"/>
    </source>
</evidence>
<dbReference type="InterPro" id="IPR018146">
    <property type="entry name" value="Glyoxalase_1_CS"/>
</dbReference>
<dbReference type="SUPFAM" id="SSF54593">
    <property type="entry name" value="Glyoxalase/Bleomycin resistance protein/Dihydroxybiphenyl dioxygenase"/>
    <property type="match status" value="2"/>
</dbReference>
<dbReference type="Pfam" id="PF00903">
    <property type="entry name" value="Glyoxalase"/>
    <property type="match status" value="2"/>
</dbReference>
<evidence type="ECO:0000313" key="3">
    <source>
        <dbReference type="Proteomes" id="UP000515153"/>
    </source>
</evidence>
<dbReference type="RefSeq" id="XP_030987842.1">
    <property type="nucleotide sequence ID" value="XM_031122281.1"/>
</dbReference>
<organism evidence="3 4">
    <name type="scientific">Pyricularia grisea</name>
    <name type="common">Crabgrass-specific blast fungus</name>
    <name type="synonym">Magnaporthe grisea</name>
    <dbReference type="NCBI Taxonomy" id="148305"/>
    <lineage>
        <taxon>Eukaryota</taxon>
        <taxon>Fungi</taxon>
        <taxon>Dikarya</taxon>
        <taxon>Ascomycota</taxon>
        <taxon>Pezizomycotina</taxon>
        <taxon>Sordariomycetes</taxon>
        <taxon>Sordariomycetidae</taxon>
        <taxon>Magnaporthales</taxon>
        <taxon>Pyriculariaceae</taxon>
        <taxon>Pyricularia</taxon>
    </lineage>
</organism>
<feature type="domain" description="VOC" evidence="2">
    <location>
        <begin position="8"/>
        <end position="154"/>
    </location>
</feature>
<dbReference type="InterPro" id="IPR029068">
    <property type="entry name" value="Glyas_Bleomycin-R_OHBP_Dase"/>
</dbReference>
<dbReference type="PANTHER" id="PTHR10374">
    <property type="entry name" value="LACTOYLGLUTATHIONE LYASE GLYOXALASE I"/>
    <property type="match status" value="1"/>
</dbReference>
<evidence type="ECO:0000259" key="2">
    <source>
        <dbReference type="PROSITE" id="PS51819"/>
    </source>
</evidence>
<accession>A0A6P8BL79</accession>
<dbReference type="CDD" id="cd07233">
    <property type="entry name" value="GlxI_Zn"/>
    <property type="match status" value="1"/>
</dbReference>
<sequence length="310" mass="34487">MTDTATYKFNHSMVRVKDPKASISFYKHLGMSLLSEYKIPDHRLELYFVAGDSRPSITHGKHQSDREGVLELSYSYGIENISGGDEGPKGLSPICLSVDNFHAACKGLCNAGYRIQSNLENGTAHVLDPDGYWIKIIARKPMHTDGSATTDCQSCKVHHTVIAVRDKKVSRQFYEQVFGMTLRHKQHNATVGYDSLFLGCGQPDTNESTIDGSQSDDNCEGLLELAHTEGTKKEDGMNHRNGNLEPNNPGHICISVDDIHAACERLEGLGVQWQKYLMEGPFRVAFIHDPDGNLIEIIQNEAYKPVKHEA</sequence>
<proteinExistence type="predicted"/>
<evidence type="ECO:0000313" key="4">
    <source>
        <dbReference type="RefSeq" id="XP_030987842.1"/>
    </source>
</evidence>
<protein>
    <recommendedName>
        <fullName evidence="2">VOC domain-containing protein</fullName>
    </recommendedName>
</protein>
<dbReference type="KEGG" id="pgri:PgNI_02214"/>
<dbReference type="PROSITE" id="PS51819">
    <property type="entry name" value="VOC"/>
    <property type="match status" value="2"/>
</dbReference>
<dbReference type="GO" id="GO:0004462">
    <property type="term" value="F:lactoylglutathione lyase activity"/>
    <property type="evidence" value="ECO:0007669"/>
    <property type="project" value="InterPro"/>
</dbReference>
<dbReference type="InterPro" id="IPR004360">
    <property type="entry name" value="Glyas_Fos-R_dOase_dom"/>
</dbReference>
<feature type="domain" description="VOC" evidence="2">
    <location>
        <begin position="156"/>
        <end position="300"/>
    </location>
</feature>
<dbReference type="GO" id="GO:0046872">
    <property type="term" value="F:metal ion binding"/>
    <property type="evidence" value="ECO:0007669"/>
    <property type="project" value="UniProtKB-KW"/>
</dbReference>
<dbReference type="GeneID" id="41957193"/>
<dbReference type="AlphaFoldDB" id="A0A6P8BL79"/>
<gene>
    <name evidence="4" type="ORF">PgNI_02214</name>
</gene>
<dbReference type="Proteomes" id="UP000515153">
    <property type="component" value="Unplaced"/>
</dbReference>
<keyword evidence="3" id="KW-1185">Reference proteome</keyword>
<reference evidence="4" key="3">
    <citation type="submission" date="2025-08" db="UniProtKB">
        <authorList>
            <consortium name="RefSeq"/>
        </authorList>
    </citation>
    <scope>IDENTIFICATION</scope>
    <source>
        <strain evidence="4">NI907</strain>
    </source>
</reference>
<reference evidence="4" key="1">
    <citation type="journal article" date="2019" name="Mol. Biol. Evol.">
        <title>Blast fungal genomes show frequent chromosomal changes, gene gains and losses, and effector gene turnover.</title>
        <authorList>
            <person name="Gomez Luciano L.B."/>
            <person name="Jason Tsai I."/>
            <person name="Chuma I."/>
            <person name="Tosa Y."/>
            <person name="Chen Y.H."/>
            <person name="Li J.Y."/>
            <person name="Li M.Y."/>
            <person name="Jade Lu M.Y."/>
            <person name="Nakayashiki H."/>
            <person name="Li W.H."/>
        </authorList>
    </citation>
    <scope>NUCLEOTIDE SEQUENCE</scope>
    <source>
        <strain evidence="4">NI907</strain>
    </source>
</reference>
<dbReference type="InterPro" id="IPR037523">
    <property type="entry name" value="VOC_core"/>
</dbReference>
<name>A0A6P8BL79_PYRGI</name>
<dbReference type="PANTHER" id="PTHR10374:SF30">
    <property type="entry name" value="LACTOYLGLUTATHIONE LYASE"/>
    <property type="match status" value="1"/>
</dbReference>
<reference evidence="4" key="2">
    <citation type="submission" date="2019-10" db="EMBL/GenBank/DDBJ databases">
        <authorList>
            <consortium name="NCBI Genome Project"/>
        </authorList>
    </citation>
    <scope>NUCLEOTIDE SEQUENCE</scope>
    <source>
        <strain evidence="4">NI907</strain>
    </source>
</reference>
<keyword evidence="1" id="KW-0479">Metal-binding</keyword>